<proteinExistence type="predicted"/>
<gene>
    <name evidence="2" type="ORF">DEVEQU_02461</name>
</gene>
<name>A0A3S4CEC7_9HYPH</name>
<dbReference type="SUPFAM" id="SSF101327">
    <property type="entry name" value="YgfB-like"/>
    <property type="match status" value="1"/>
</dbReference>
<dbReference type="InterPro" id="IPR011978">
    <property type="entry name" value="YgfB-like"/>
</dbReference>
<protein>
    <recommendedName>
        <fullName evidence="4">YecA family protein</fullName>
    </recommendedName>
</protein>
<dbReference type="OrthoDB" id="1551443at2"/>
<dbReference type="InterPro" id="IPR004027">
    <property type="entry name" value="SEC_C_motif"/>
</dbReference>
<dbReference type="Gene3D" id="3.10.450.50">
    <property type="match status" value="1"/>
</dbReference>
<dbReference type="InterPro" id="IPR036255">
    <property type="entry name" value="YgfB-like_sf"/>
</dbReference>
<reference evidence="2 3" key="1">
    <citation type="submission" date="2018-12" db="EMBL/GenBank/DDBJ databases">
        <authorList>
            <person name="Criscuolo A."/>
        </authorList>
    </citation>
    <scope>NUCLEOTIDE SEQUENCE [LARGE SCALE GENOMIC DNA]</scope>
    <source>
        <strain evidence="2">ACIP1116281</strain>
    </source>
</reference>
<feature type="coiled-coil region" evidence="1">
    <location>
        <begin position="5"/>
        <end position="32"/>
    </location>
</feature>
<dbReference type="NCBIfam" id="TIGR02292">
    <property type="entry name" value="ygfB_yecA"/>
    <property type="match status" value="1"/>
</dbReference>
<evidence type="ECO:0008006" key="4">
    <source>
        <dbReference type="Google" id="ProtNLM"/>
    </source>
</evidence>
<keyword evidence="3" id="KW-1185">Reference proteome</keyword>
<dbReference type="Proteomes" id="UP000268844">
    <property type="component" value="Unassembled WGS sequence"/>
</dbReference>
<dbReference type="Pfam" id="PF02810">
    <property type="entry name" value="SEC-C"/>
    <property type="match status" value="1"/>
</dbReference>
<evidence type="ECO:0000256" key="1">
    <source>
        <dbReference type="SAM" id="Coils"/>
    </source>
</evidence>
<dbReference type="EMBL" id="UZWD01000030">
    <property type="protein sequence ID" value="VDS05319.1"/>
    <property type="molecule type" value="Genomic_DNA"/>
</dbReference>
<organism evidence="2 3">
    <name type="scientific">Devosia equisanguinis</name>
    <dbReference type="NCBI Taxonomy" id="2490941"/>
    <lineage>
        <taxon>Bacteria</taxon>
        <taxon>Pseudomonadati</taxon>
        <taxon>Pseudomonadota</taxon>
        <taxon>Alphaproteobacteria</taxon>
        <taxon>Hyphomicrobiales</taxon>
        <taxon>Devosiaceae</taxon>
        <taxon>Devosia</taxon>
    </lineage>
</organism>
<dbReference type="SUPFAM" id="SSF103642">
    <property type="entry name" value="Sec-C motif"/>
    <property type="match status" value="1"/>
</dbReference>
<sequence length="224" mass="24569">MTLKAADLDENLTRLETMLGQLDEEAMALSELDGFLCGLTVGPQAVPQDEWLAEVWHDDVDLAELGVDRDELVRLILQRAETTATELGAGEYAPLYEVDDDTGEVVWQFWLLGFEAAMVLRIKPWERLLKSPPDDNTARAMEILTMAMSLVEADLGDEAMSEDARKELETALADVPDALPMVAMALYDARLQKPAPVRVVSVGRNDPCTCGSGKKYKHCCGAAA</sequence>
<dbReference type="RefSeq" id="WP_126150904.1">
    <property type="nucleotide sequence ID" value="NZ_JBHTMH010000001.1"/>
</dbReference>
<accession>A0A3S4CEC7</accession>
<keyword evidence="1" id="KW-0175">Coiled coil</keyword>
<dbReference type="Pfam" id="PF03695">
    <property type="entry name" value="UPF0149"/>
    <property type="match status" value="1"/>
</dbReference>
<evidence type="ECO:0000313" key="3">
    <source>
        <dbReference type="Proteomes" id="UP000268844"/>
    </source>
</evidence>
<evidence type="ECO:0000313" key="2">
    <source>
        <dbReference type="EMBL" id="VDS05319.1"/>
    </source>
</evidence>
<dbReference type="AlphaFoldDB" id="A0A3S4CEC7"/>